<reference evidence="2" key="1">
    <citation type="submission" date="2021-01" db="EMBL/GenBank/DDBJ databases">
        <title>Draft genome sequence of Nasalis larvatus strain YZ03.</title>
        <authorList>
            <person name="Suzuki-Hashido N."/>
            <person name="Tsuchida S."/>
            <person name="Hayakawa T."/>
        </authorList>
    </citation>
    <scope>NUCLEOTIDE SEQUENCE [LARGE SCALE GENOMIC DNA]</scope>
    <source>
        <strain evidence="2">YZ03</strain>
    </source>
</reference>
<accession>A0ABQ3W4B0</accession>
<organism evidence="1 2">
    <name type="scientific">Lactobacillus nasalidis</name>
    <dbReference type="NCBI Taxonomy" id="2797258"/>
    <lineage>
        <taxon>Bacteria</taxon>
        <taxon>Bacillati</taxon>
        <taxon>Bacillota</taxon>
        <taxon>Bacilli</taxon>
        <taxon>Lactobacillales</taxon>
        <taxon>Lactobacillaceae</taxon>
        <taxon>Lactobacillus</taxon>
    </lineage>
</organism>
<proteinExistence type="predicted"/>
<dbReference type="Proteomes" id="UP000616547">
    <property type="component" value="Unassembled WGS sequence"/>
</dbReference>
<evidence type="ECO:0000313" key="1">
    <source>
        <dbReference type="EMBL" id="GHW01226.1"/>
    </source>
</evidence>
<evidence type="ECO:0000313" key="2">
    <source>
        <dbReference type="Proteomes" id="UP000616547"/>
    </source>
</evidence>
<protein>
    <submittedName>
        <fullName evidence="1">Uncharacterized protein</fullName>
    </submittedName>
</protein>
<dbReference type="EMBL" id="BOCI01000248">
    <property type="protein sequence ID" value="GHW01226.1"/>
    <property type="molecule type" value="Genomic_DNA"/>
</dbReference>
<sequence>MTADFLKLRALTAGYAIPADACGAMTKTYQTLEEFDRLVQG</sequence>
<comment type="caution">
    <text evidence="1">The sequence shown here is derived from an EMBL/GenBank/DDBJ whole genome shotgun (WGS) entry which is preliminary data.</text>
</comment>
<gene>
    <name evidence="1" type="ORF">lacNasYZ03_09130</name>
</gene>
<name>A0ABQ3W4B0_9LACO</name>
<keyword evidence="2" id="KW-1185">Reference proteome</keyword>